<keyword evidence="3" id="KW-1185">Reference proteome</keyword>
<dbReference type="Pfam" id="PF07484">
    <property type="entry name" value="Collar"/>
    <property type="match status" value="1"/>
</dbReference>
<gene>
    <name evidence="2" type="ORF">EDD52_101758</name>
</gene>
<organism evidence="2 3">
    <name type="scientific">Primorskyibacter sedentarius</name>
    <dbReference type="NCBI Taxonomy" id="745311"/>
    <lineage>
        <taxon>Bacteria</taxon>
        <taxon>Pseudomonadati</taxon>
        <taxon>Pseudomonadota</taxon>
        <taxon>Alphaproteobacteria</taxon>
        <taxon>Rhodobacterales</taxon>
        <taxon>Roseobacteraceae</taxon>
        <taxon>Primorskyibacter</taxon>
    </lineage>
</organism>
<dbReference type="Proteomes" id="UP000295696">
    <property type="component" value="Unassembled WGS sequence"/>
</dbReference>
<evidence type="ECO:0000259" key="1">
    <source>
        <dbReference type="Pfam" id="PF07484"/>
    </source>
</evidence>
<dbReference type="SUPFAM" id="SSF88874">
    <property type="entry name" value="Receptor-binding domain of short tail fibre protein gp12"/>
    <property type="match status" value="1"/>
</dbReference>
<dbReference type="RefSeq" id="WP_207905961.1">
    <property type="nucleotide sequence ID" value="NZ_CBDUOC010000181.1"/>
</dbReference>
<accession>A0A4R3JQG6</accession>
<name>A0A4R3JQG6_9RHOB</name>
<comment type="caution">
    <text evidence="2">The sequence shown here is derived from an EMBL/GenBank/DDBJ whole genome shotgun (WGS) entry which is preliminary data.</text>
</comment>
<dbReference type="Gene3D" id="3.90.1340.10">
    <property type="entry name" value="Phage tail collar domain"/>
    <property type="match status" value="1"/>
</dbReference>
<proteinExistence type="predicted"/>
<dbReference type="EMBL" id="SLZU01000001">
    <property type="protein sequence ID" value="TCS67655.1"/>
    <property type="molecule type" value="Genomic_DNA"/>
</dbReference>
<reference evidence="2 3" key="1">
    <citation type="submission" date="2019-03" db="EMBL/GenBank/DDBJ databases">
        <title>Genomic Encyclopedia of Type Strains, Phase IV (KMG-IV): sequencing the most valuable type-strain genomes for metagenomic binning, comparative biology and taxonomic classification.</title>
        <authorList>
            <person name="Goeker M."/>
        </authorList>
    </citation>
    <scope>NUCLEOTIDE SEQUENCE [LARGE SCALE GENOMIC DNA]</scope>
    <source>
        <strain evidence="2 3">DSM 104836</strain>
    </source>
</reference>
<protein>
    <submittedName>
        <fullName evidence="2">Microcystin-dependent protein</fullName>
    </submittedName>
</protein>
<evidence type="ECO:0000313" key="2">
    <source>
        <dbReference type="EMBL" id="TCS67655.1"/>
    </source>
</evidence>
<dbReference type="AlphaFoldDB" id="A0A4R3JQG6"/>
<feature type="domain" description="Phage tail collar" evidence="1">
    <location>
        <begin position="31"/>
        <end position="87"/>
    </location>
</feature>
<evidence type="ECO:0000313" key="3">
    <source>
        <dbReference type="Proteomes" id="UP000295696"/>
    </source>
</evidence>
<dbReference type="InterPro" id="IPR011083">
    <property type="entry name" value="Phage_tail_collar_dom"/>
</dbReference>
<sequence length="211" mass="21810">MNKLAGFAVSVAVLTMAFTESTEAGTNPYIGDIVMVGENYCPRGWAETDGRLMPISQYNALFSLLGTTYGGDGRTTFALPDLRSRVVVGMGQGAGLSPIQQGQTGGVEMVTITQSNMPNHTHTATTTATTVLNASNESATEQSPEDGILAEASGNTYGSTTVDATLRNDAAATTVSTTIAPTGGGQPVSIVQPFIGMKFCIAIEGAYPSRS</sequence>
<dbReference type="InterPro" id="IPR037053">
    <property type="entry name" value="Phage_tail_collar_dom_sf"/>
</dbReference>